<dbReference type="OrthoDB" id="10266325at2759"/>
<protein>
    <recommendedName>
        <fullName evidence="1">Tse2 ADP-ribosyltransferase toxin domain-containing protein</fullName>
    </recommendedName>
</protein>
<dbReference type="GeneID" id="24163770"/>
<dbReference type="RefSeq" id="XP_012213922.1">
    <property type="nucleotide sequence ID" value="XM_012358499.1"/>
</dbReference>
<feature type="domain" description="Tse2 ADP-ribosyltransferase toxin" evidence="1">
    <location>
        <begin position="1"/>
        <end position="78"/>
    </location>
</feature>
<dbReference type="Proteomes" id="UP000001261">
    <property type="component" value="Unassembled WGS sequence"/>
</dbReference>
<dbReference type="VEuPathDB" id="FungiDB:CIMG_11555"/>
<name>A0A0D8JY50_COCIM</name>
<gene>
    <name evidence="2" type="ORF">CIMG_11555</name>
</gene>
<accession>A0A0D8JY50</accession>
<dbReference type="EMBL" id="GG704914">
    <property type="protein sequence ID" value="KJF61178.1"/>
    <property type="molecule type" value="Genomic_DNA"/>
</dbReference>
<reference evidence="3" key="1">
    <citation type="journal article" date="2009" name="Genome Res.">
        <title>Comparative genomic analyses of the human fungal pathogens Coccidioides and their relatives.</title>
        <authorList>
            <person name="Sharpton T.J."/>
            <person name="Stajich J.E."/>
            <person name="Rounsley S.D."/>
            <person name="Gardner M.J."/>
            <person name="Wortman J.R."/>
            <person name="Jordar V.S."/>
            <person name="Maiti R."/>
            <person name="Kodira C.D."/>
            <person name="Neafsey D.E."/>
            <person name="Zeng Q."/>
            <person name="Hung C.-Y."/>
            <person name="McMahan C."/>
            <person name="Muszewska A."/>
            <person name="Grynberg M."/>
            <person name="Mandel M.A."/>
            <person name="Kellner E.M."/>
            <person name="Barker B.M."/>
            <person name="Galgiani J.N."/>
            <person name="Orbach M.J."/>
            <person name="Kirkland T.N."/>
            <person name="Cole G.T."/>
            <person name="Henn M.R."/>
            <person name="Birren B.W."/>
            <person name="Taylor J.W."/>
        </authorList>
    </citation>
    <scope>NUCLEOTIDE SEQUENCE [LARGE SCALE GENOMIC DNA]</scope>
    <source>
        <strain evidence="3">RS</strain>
    </source>
</reference>
<reference evidence="3" key="2">
    <citation type="journal article" date="2010" name="Genome Res.">
        <title>Population genomic sequencing of Coccidioides fungi reveals recent hybridization and transposon control.</title>
        <authorList>
            <person name="Neafsey D.E."/>
            <person name="Barker B.M."/>
            <person name="Sharpton T.J."/>
            <person name="Stajich J.E."/>
            <person name="Park D.J."/>
            <person name="Whiston E."/>
            <person name="Hung C.-Y."/>
            <person name="McMahan C."/>
            <person name="White J."/>
            <person name="Sykes S."/>
            <person name="Heiman D."/>
            <person name="Young S."/>
            <person name="Zeng Q."/>
            <person name="Abouelleil A."/>
            <person name="Aftuck L."/>
            <person name="Bessette D."/>
            <person name="Brown A."/>
            <person name="FitzGerald M."/>
            <person name="Lui A."/>
            <person name="Macdonald J.P."/>
            <person name="Priest M."/>
            <person name="Orbach M.J."/>
            <person name="Galgiani J.N."/>
            <person name="Kirkland T.N."/>
            <person name="Cole G.T."/>
            <person name="Birren B.W."/>
            <person name="Henn M.R."/>
            <person name="Taylor J.W."/>
            <person name="Rounsley S.D."/>
        </authorList>
    </citation>
    <scope>GENOME REANNOTATION</scope>
    <source>
        <strain evidence="3">RS</strain>
    </source>
</reference>
<evidence type="ECO:0000313" key="3">
    <source>
        <dbReference type="Proteomes" id="UP000001261"/>
    </source>
</evidence>
<proteinExistence type="predicted"/>
<sequence>MRPNTAKTQRPVSTLRGNSACIYSAPAGTQVPDDLILVHEFKDHYSLQARKEMTVDDLNTKITDFLRMTAECLTKEEWLWQYPMSTETE</sequence>
<dbReference type="Pfam" id="PF18648">
    <property type="entry name" value="ADPRTs_Tse2"/>
    <property type="match status" value="1"/>
</dbReference>
<dbReference type="AlphaFoldDB" id="A0A0D8JY50"/>
<dbReference type="OMA" id="RGNSACI"/>
<dbReference type="KEGG" id="cim:CIMG_11555"/>
<keyword evidence="3" id="KW-1185">Reference proteome</keyword>
<organism evidence="2 3">
    <name type="scientific">Coccidioides immitis (strain RS)</name>
    <name type="common">Valley fever fungus</name>
    <dbReference type="NCBI Taxonomy" id="246410"/>
    <lineage>
        <taxon>Eukaryota</taxon>
        <taxon>Fungi</taxon>
        <taxon>Dikarya</taxon>
        <taxon>Ascomycota</taxon>
        <taxon>Pezizomycotina</taxon>
        <taxon>Eurotiomycetes</taxon>
        <taxon>Eurotiomycetidae</taxon>
        <taxon>Onygenales</taxon>
        <taxon>Onygenaceae</taxon>
        <taxon>Coccidioides</taxon>
    </lineage>
</organism>
<evidence type="ECO:0000259" key="1">
    <source>
        <dbReference type="Pfam" id="PF18648"/>
    </source>
</evidence>
<evidence type="ECO:0000313" key="2">
    <source>
        <dbReference type="EMBL" id="KJF61178.1"/>
    </source>
</evidence>
<dbReference type="InParanoid" id="A0A0D8JY50"/>
<dbReference type="InterPro" id="IPR041018">
    <property type="entry name" value="ADPRTs_Tse2"/>
</dbReference>